<dbReference type="GO" id="GO:0016020">
    <property type="term" value="C:membrane"/>
    <property type="evidence" value="ECO:0007669"/>
    <property type="project" value="InterPro"/>
</dbReference>
<dbReference type="GO" id="GO:0046760">
    <property type="term" value="P:viral budding from Golgi membrane"/>
    <property type="evidence" value="ECO:0007669"/>
    <property type="project" value="InterPro"/>
</dbReference>
<dbReference type="HAMAP" id="MF_04205">
    <property type="entry name" value="ALPHA_CORONA_E"/>
    <property type="match status" value="1"/>
</dbReference>
<keyword evidence="3" id="KW-1040">Host Golgi apparatus</keyword>
<name>A0AB38ZDI5_9NIDO</name>
<protein>
    <submittedName>
        <fullName evidence="8">Envelope protein</fullName>
    </submittedName>
</protein>
<dbReference type="InterPro" id="IPR043507">
    <property type="entry name" value="E_protein_aCoV"/>
</dbReference>
<organism evidence="8">
    <name type="scientific">Cardioderma bat coronavirus</name>
    <dbReference type="NCBI Taxonomy" id="3119326"/>
    <lineage>
        <taxon>Viruses</taxon>
        <taxon>Riboviria</taxon>
        <taxon>Orthornavirae</taxon>
        <taxon>Pisuviricota</taxon>
        <taxon>Pisoniviricetes</taxon>
        <taxon>Nidovirales</taxon>
        <taxon>Cornidovirineae</taxon>
        <taxon>Coronaviridae</taxon>
    </lineage>
</organism>
<evidence type="ECO:0000256" key="3">
    <source>
        <dbReference type="ARBA" id="ARBA00022812"/>
    </source>
</evidence>
<evidence type="ECO:0000256" key="1">
    <source>
        <dbReference type="ARBA" id="ARBA00022692"/>
    </source>
</evidence>
<evidence type="ECO:0000256" key="6">
    <source>
        <dbReference type="ARBA" id="ARBA00023136"/>
    </source>
</evidence>
<reference evidence="8" key="1">
    <citation type="submission" date="2024-02" db="EMBL/GenBank/DDBJ databases">
        <title>Substantial viral diversity in bats and rodents from East Africa: insights into evolution, recombination, and co-circulation.</title>
        <authorList>
            <person name="Hu B."/>
        </authorList>
    </citation>
    <scope>NUCLEOTIDE SEQUENCE</scope>
    <source>
        <strain evidence="8">2B/Kenya/BAT2618/2015</strain>
    </source>
</reference>
<evidence type="ECO:0000256" key="5">
    <source>
        <dbReference type="ARBA" id="ARBA00022989"/>
    </source>
</evidence>
<evidence type="ECO:0000256" key="7">
    <source>
        <dbReference type="SAM" id="Phobius"/>
    </source>
</evidence>
<accession>A0AB38ZDI5</accession>
<keyword evidence="2" id="KW-0053">Apoptosis</keyword>
<dbReference type="PROSITE" id="PS51926">
    <property type="entry name" value="COV_E"/>
    <property type="match status" value="1"/>
</dbReference>
<keyword evidence="8" id="KW-0946">Virion</keyword>
<dbReference type="InterPro" id="IPR003873">
    <property type="entry name" value="E_protein_CoV"/>
</dbReference>
<sequence length="80" mass="9199">MPLLKLVDDQGLVLSTILWLLILLFLLLIAITLIKLIQLCFTCHQLMSRTVYVPVYKAYTMYKEYMQIEPVPASAIVIDV</sequence>
<feature type="transmembrane region" description="Helical" evidence="7">
    <location>
        <begin position="12"/>
        <end position="37"/>
    </location>
</feature>
<proteinExistence type="inferred from homology"/>
<evidence type="ECO:0000256" key="2">
    <source>
        <dbReference type="ARBA" id="ARBA00022703"/>
    </source>
</evidence>
<dbReference type="Pfam" id="PF02723">
    <property type="entry name" value="CoV_E"/>
    <property type="match status" value="1"/>
</dbReference>
<keyword evidence="5 7" id="KW-1133">Transmembrane helix</keyword>
<dbReference type="GO" id="GO:0019031">
    <property type="term" value="C:viral envelope"/>
    <property type="evidence" value="ECO:0007669"/>
    <property type="project" value="UniProtKB-KW"/>
</dbReference>
<keyword evidence="8" id="KW-0261">Viral envelope protein</keyword>
<keyword evidence="1 7" id="KW-0812">Transmembrane</keyword>
<keyword evidence="6 7" id="KW-0472">Membrane</keyword>
<evidence type="ECO:0000256" key="4">
    <source>
        <dbReference type="ARBA" id="ARBA00022870"/>
    </source>
</evidence>
<evidence type="ECO:0000313" key="8">
    <source>
        <dbReference type="EMBL" id="WWB00505.1"/>
    </source>
</evidence>
<keyword evidence="4" id="KW-1043">Host membrane</keyword>
<dbReference type="EMBL" id="PP273173">
    <property type="protein sequence ID" value="WWB00505.1"/>
    <property type="molecule type" value="Genomic_RNA"/>
</dbReference>